<feature type="region of interest" description="Disordered" evidence="1">
    <location>
        <begin position="1481"/>
        <end position="1505"/>
    </location>
</feature>
<dbReference type="Proteomes" id="UP000001307">
    <property type="component" value="Unassembled WGS sequence"/>
</dbReference>
<feature type="compositionally biased region" description="Low complexity" evidence="1">
    <location>
        <begin position="1"/>
        <end position="18"/>
    </location>
</feature>
<dbReference type="GO" id="GO:1904158">
    <property type="term" value="P:axonemal central apparatus assembly"/>
    <property type="evidence" value="ECO:0007669"/>
    <property type="project" value="TreeGrafter"/>
</dbReference>
<evidence type="ECO:0000313" key="2">
    <source>
        <dbReference type="EMBL" id="CBY07866.1"/>
    </source>
</evidence>
<gene>
    <name evidence="2" type="ORF">GSOID_T00003222001</name>
</gene>
<evidence type="ECO:0000256" key="1">
    <source>
        <dbReference type="SAM" id="MobiDB-lite"/>
    </source>
</evidence>
<evidence type="ECO:0000313" key="3">
    <source>
        <dbReference type="Proteomes" id="UP000001307"/>
    </source>
</evidence>
<protein>
    <recommendedName>
        <fullName evidence="4">Sperm-associated antigen 17</fullName>
    </recommendedName>
</protein>
<dbReference type="GO" id="GO:0003351">
    <property type="term" value="P:epithelial cilium movement involved in extracellular fluid movement"/>
    <property type="evidence" value="ECO:0007669"/>
    <property type="project" value="TreeGrafter"/>
</dbReference>
<dbReference type="InParanoid" id="E4X6K4"/>
<keyword evidence="3" id="KW-1185">Reference proteome</keyword>
<organism evidence="2">
    <name type="scientific">Oikopleura dioica</name>
    <name type="common">Tunicate</name>
    <dbReference type="NCBI Taxonomy" id="34765"/>
    <lineage>
        <taxon>Eukaryota</taxon>
        <taxon>Metazoa</taxon>
        <taxon>Chordata</taxon>
        <taxon>Tunicata</taxon>
        <taxon>Appendicularia</taxon>
        <taxon>Copelata</taxon>
        <taxon>Oikopleuridae</taxon>
        <taxon>Oikopleura</taxon>
    </lineage>
</organism>
<name>E4X6K4_OIKDI</name>
<dbReference type="PANTHER" id="PTHR21963:SF1">
    <property type="entry name" value="SPERM-ASSOCIATED ANTIGEN 17"/>
    <property type="match status" value="1"/>
</dbReference>
<feature type="compositionally biased region" description="Basic and acidic residues" evidence="1">
    <location>
        <begin position="759"/>
        <end position="768"/>
    </location>
</feature>
<dbReference type="EMBL" id="FN653027">
    <property type="protein sequence ID" value="CBY07866.1"/>
    <property type="molecule type" value="Genomic_DNA"/>
</dbReference>
<dbReference type="PANTHER" id="PTHR21963">
    <property type="entry name" value="PF6"/>
    <property type="match status" value="1"/>
</dbReference>
<feature type="region of interest" description="Disordered" evidence="1">
    <location>
        <begin position="714"/>
        <end position="771"/>
    </location>
</feature>
<accession>E4X6K4</accession>
<reference evidence="2" key="1">
    <citation type="journal article" date="2010" name="Science">
        <title>Plasticity of animal genome architecture unmasked by rapid evolution of a pelagic tunicate.</title>
        <authorList>
            <person name="Denoeud F."/>
            <person name="Henriet S."/>
            <person name="Mungpakdee S."/>
            <person name="Aury J.M."/>
            <person name="Da Silva C."/>
            <person name="Brinkmann H."/>
            <person name="Mikhaleva J."/>
            <person name="Olsen L.C."/>
            <person name="Jubin C."/>
            <person name="Canestro C."/>
            <person name="Bouquet J.M."/>
            <person name="Danks G."/>
            <person name="Poulain J."/>
            <person name="Campsteijn C."/>
            <person name="Adamski M."/>
            <person name="Cross I."/>
            <person name="Yadetie F."/>
            <person name="Muffato M."/>
            <person name="Louis A."/>
            <person name="Butcher S."/>
            <person name="Tsagkogeorga G."/>
            <person name="Konrad A."/>
            <person name="Singh S."/>
            <person name="Jensen M.F."/>
            <person name="Cong E.H."/>
            <person name="Eikeseth-Otteraa H."/>
            <person name="Noel B."/>
            <person name="Anthouard V."/>
            <person name="Porcel B.M."/>
            <person name="Kachouri-Lafond R."/>
            <person name="Nishino A."/>
            <person name="Ugolini M."/>
            <person name="Chourrout P."/>
            <person name="Nishida H."/>
            <person name="Aasland R."/>
            <person name="Huzurbazar S."/>
            <person name="Westhof E."/>
            <person name="Delsuc F."/>
            <person name="Lehrach H."/>
            <person name="Reinhardt R."/>
            <person name="Weissenbach J."/>
            <person name="Roy S.W."/>
            <person name="Artiguenave F."/>
            <person name="Postlethwait J.H."/>
            <person name="Manak J.R."/>
            <person name="Thompson E.M."/>
            <person name="Jaillon O."/>
            <person name="Du Pasquier L."/>
            <person name="Boudinot P."/>
            <person name="Liberles D.A."/>
            <person name="Volff J.N."/>
            <person name="Philippe H."/>
            <person name="Lenhard B."/>
            <person name="Roest Crollius H."/>
            <person name="Wincker P."/>
            <person name="Chourrout D."/>
        </authorList>
    </citation>
    <scope>NUCLEOTIDE SEQUENCE [LARGE SCALE GENOMIC DNA]</scope>
</reference>
<dbReference type="InterPro" id="IPR026173">
    <property type="entry name" value="SPAG17"/>
</dbReference>
<feature type="compositionally biased region" description="Low complexity" evidence="1">
    <location>
        <begin position="847"/>
        <end position="856"/>
    </location>
</feature>
<dbReference type="GO" id="GO:1990716">
    <property type="term" value="C:axonemal central apparatus"/>
    <property type="evidence" value="ECO:0007669"/>
    <property type="project" value="TreeGrafter"/>
</dbReference>
<feature type="compositionally biased region" description="Basic and acidic residues" evidence="1">
    <location>
        <begin position="734"/>
        <end position="743"/>
    </location>
</feature>
<dbReference type="OrthoDB" id="10257153at2759"/>
<evidence type="ECO:0008006" key="4">
    <source>
        <dbReference type="Google" id="ProtNLM"/>
    </source>
</evidence>
<feature type="compositionally biased region" description="Basic residues" evidence="1">
    <location>
        <begin position="724"/>
        <end position="733"/>
    </location>
</feature>
<feature type="region of interest" description="Disordered" evidence="1">
    <location>
        <begin position="1"/>
        <end position="23"/>
    </location>
</feature>
<sequence length="1505" mass="169664">MPPKAKAAPAGKSVAKSSWENELVQESYHEPGFSSEVHMILGEDPETSLQVQERLKETITNRQRFSMITAEQANELVLDKKNRGQGIYSEILEQCKGVDGAGKDRTENKALYTRKNANSDITDVSQLQPGVLAKLVKTLLLRDKESDMVRRNLRPGTADEGAKGGKAKRSGSAKKDSARKKSAKSPKRTPSAKKKGGKGKGAETPEVEEKKKWSNLKKRGEVEEEEVVVPKYIDDEPENGPDHYVLLIGFEDPCLPALLAEAGIELTSIIQIRSEKGASKPHLFWDDLTTIFRRAEEKERGKLLDCTRWQLTLYDADVEAVNLYDEIAALAYDLKEKYTAYKVFNEKLELVEIPAASGDEQDRLVGRYMSKTKNIPFIGQSVNVLVHAMRESVCNSVESIEAVPTKVQNTALTNAINSALACFHLNEAELDTLQEVYTPPVPEKRTVAPIMNQSDSIGMRLATLETPKRLLQIEKEMLQLYPLNVVYGLENAEERDEAQGFLTDIDHHLWSAGKYSDSQIRQILLHMSAHQVHRVTAEESGELVQPESGSIIPWDKRDHMDRLPETTIKSDTDDSTCYERLDRYVATQKLIDAQMDATTFRVHHLNRDDGRMIVFHNPVGKGANKNQNFESWCEKVVSKCRFRHWVEHIEPEVDEWLAEWESQKIKAKQEQERQIQAQLEAERVLSASALEESEMNTLAAYVIPGSLKAQARDKALEASAPKLDKKKSSRKSLKKESRPESKKKSSRSSSKASVGRATPKPDIKKDDDPFPQYKSYNLKESIFAANGQQRRIFTSDGGYVSVKQSGFSDVATDLSIKIRQKSNTITYYQQRPRDIRNWNAGDQKRPASASSNSTQISSTSSSLAELIPPATFASISAVLNDGISMSFSICGDGGRPKHIDVEDKVEDRRFRYKLIDEESAAREAAKSPKGKKASAKPKNEKSEDVIDATPEPVEEPEPEEQLQQLYISTPDGTLLRFGINNGQIFVRLLRDHDKEFERLVQFEGIHRKLKSGEEEHLHSDGGVTYINEKSNEMVIKRDGTSDGHKKILSYTCSDPTTNDRMFVRSDGLTIVKRQYDEIIQYPDGTRVTKSDSDVQVEKPGWPCILFEEKAGKCMVVMANGTYIQVTAGGRYQMSHSSGAYFTLEEDGTFVFAAEQSGYATHIIRQMDPTALEIIEPSGLKTIQISNIGKTSIIHNEENEECEEQQSLTKEYSPPDRVFYVRSKDQIYEFLDHDEAKCDIEGIQEDPMSAALHQQVPEAPNEKAVTLLTPQIRAPSWSIHSYQEETLVPPYLRQHNLRKCGSGDTRNGKVRQLSLSIKVSGHLTADDDQNAPQPPLLKIRSIVINEPVTAEMKAFVAKKMQEVYSEIQARKLEELPKVASDIAIVIERERSDLLERFLKLSSETDTSTLRAHWVAQTRTPSPKPQAPLMKTMTEDDWKRVQNEREEYRRNLKALKEKRIPNYWESDDGKRFLENLSKTGCAKAAGKLPPTEKQTKPKERFFTSVTD</sequence>
<feature type="compositionally biased region" description="Basic and acidic residues" evidence="1">
    <location>
        <begin position="200"/>
        <end position="212"/>
    </location>
</feature>
<feature type="compositionally biased region" description="Basic residues" evidence="1">
    <location>
        <begin position="165"/>
        <end position="198"/>
    </location>
</feature>
<feature type="region of interest" description="Disordered" evidence="1">
    <location>
        <begin position="921"/>
        <end position="959"/>
    </location>
</feature>
<feature type="region of interest" description="Disordered" evidence="1">
    <location>
        <begin position="837"/>
        <end position="856"/>
    </location>
</feature>
<feature type="region of interest" description="Disordered" evidence="1">
    <location>
        <begin position="147"/>
        <end position="216"/>
    </location>
</feature>
<proteinExistence type="predicted"/>
<dbReference type="GO" id="GO:0005576">
    <property type="term" value="C:extracellular region"/>
    <property type="evidence" value="ECO:0007669"/>
    <property type="project" value="GOC"/>
</dbReference>